<keyword evidence="11 14" id="KW-0131">Cell cycle</keyword>
<dbReference type="PANTHER" id="PTHR43445">
    <property type="entry name" value="UDP-N-ACETYLMURAMATE--L-ALANINE LIGASE-RELATED"/>
    <property type="match status" value="1"/>
</dbReference>
<keyword evidence="9 14" id="KW-0133">Cell shape</keyword>
<dbReference type="RefSeq" id="WP_166933296.1">
    <property type="nucleotide sequence ID" value="NZ_BAAADD010000003.1"/>
</dbReference>
<dbReference type="Pfam" id="PF01225">
    <property type="entry name" value="Mur_ligase"/>
    <property type="match status" value="1"/>
</dbReference>
<dbReference type="HAMAP" id="MF_00046">
    <property type="entry name" value="MurC"/>
    <property type="match status" value="1"/>
</dbReference>
<evidence type="ECO:0000259" key="15">
    <source>
        <dbReference type="Pfam" id="PF01225"/>
    </source>
</evidence>
<comment type="pathway">
    <text evidence="2 14">Cell wall biogenesis; peptidoglycan biosynthesis.</text>
</comment>
<keyword evidence="12 14" id="KW-0961">Cell wall biogenesis/degradation</keyword>
<comment type="catalytic activity">
    <reaction evidence="13 14">
        <text>UDP-N-acetyl-alpha-D-muramate + L-alanine + ATP = UDP-N-acetyl-alpha-D-muramoyl-L-alanine + ADP + phosphate + H(+)</text>
        <dbReference type="Rhea" id="RHEA:23372"/>
        <dbReference type="ChEBI" id="CHEBI:15378"/>
        <dbReference type="ChEBI" id="CHEBI:30616"/>
        <dbReference type="ChEBI" id="CHEBI:43474"/>
        <dbReference type="ChEBI" id="CHEBI:57972"/>
        <dbReference type="ChEBI" id="CHEBI:70757"/>
        <dbReference type="ChEBI" id="CHEBI:83898"/>
        <dbReference type="ChEBI" id="CHEBI:456216"/>
        <dbReference type="EC" id="6.3.2.8"/>
    </reaction>
</comment>
<dbReference type="Proteomes" id="UP001499951">
    <property type="component" value="Unassembled WGS sequence"/>
</dbReference>
<comment type="subcellular location">
    <subcellularLocation>
        <location evidence="1 14">Cytoplasm</location>
    </subcellularLocation>
</comment>
<evidence type="ECO:0000256" key="5">
    <source>
        <dbReference type="ARBA" id="ARBA00022598"/>
    </source>
</evidence>
<keyword evidence="7 14" id="KW-0547">Nucleotide-binding</keyword>
<dbReference type="InterPro" id="IPR000713">
    <property type="entry name" value="Mur_ligase_N"/>
</dbReference>
<evidence type="ECO:0000256" key="2">
    <source>
        <dbReference type="ARBA" id="ARBA00004752"/>
    </source>
</evidence>
<evidence type="ECO:0000256" key="7">
    <source>
        <dbReference type="ARBA" id="ARBA00022741"/>
    </source>
</evidence>
<dbReference type="InterPro" id="IPR036565">
    <property type="entry name" value="Mur-like_cat_sf"/>
</dbReference>
<dbReference type="InterPro" id="IPR036615">
    <property type="entry name" value="Mur_ligase_C_dom_sf"/>
</dbReference>
<dbReference type="InterPro" id="IPR004101">
    <property type="entry name" value="Mur_ligase_C"/>
</dbReference>
<comment type="function">
    <text evidence="14">Cell wall formation.</text>
</comment>
<evidence type="ECO:0000256" key="1">
    <source>
        <dbReference type="ARBA" id="ARBA00004496"/>
    </source>
</evidence>
<keyword evidence="6 14" id="KW-0132">Cell division</keyword>
<protein>
    <recommendedName>
        <fullName evidence="3 14">UDP-N-acetylmuramate--L-alanine ligase</fullName>
        <ecNumber evidence="3 14">6.3.2.8</ecNumber>
    </recommendedName>
    <alternativeName>
        <fullName evidence="14">UDP-N-acetylmuramoyl-L-alanine synthetase</fullName>
    </alternativeName>
</protein>
<gene>
    <name evidence="18" type="primary">murC_1</name>
    <name evidence="14" type="synonym">murC</name>
    <name evidence="18" type="ORF">GCM10008942_13260</name>
</gene>
<accession>A0ABN1EI56</accession>
<evidence type="ECO:0000259" key="17">
    <source>
        <dbReference type="Pfam" id="PF08245"/>
    </source>
</evidence>
<evidence type="ECO:0000256" key="11">
    <source>
        <dbReference type="ARBA" id="ARBA00023306"/>
    </source>
</evidence>
<feature type="domain" description="Mur ligase central" evidence="17">
    <location>
        <begin position="118"/>
        <end position="304"/>
    </location>
</feature>
<evidence type="ECO:0000256" key="8">
    <source>
        <dbReference type="ARBA" id="ARBA00022840"/>
    </source>
</evidence>
<sequence>MTAPVGTRVPLDIGAIHFIGIGGIGMSGIAEIMHNLGYRVQGSDAADNNNVKRLRAMGIPVHVGHSPENLAEAHVVVYSSAVKPGNPEFDAARLQGLPLVRRAEMLAEIMRLKSCIAVAGTNGKTTTTTMVAALLDAAGLDPTVVNGGIINAYGTNARLGQGEWVVVEADESDGTFLRLPSTIAVVTNVDPDHIDFYKSFDHLRDAFQRFIENVPFYGFAVLCIDHPEVQAMVGRITDRRIITYGMSPQADVRAINIRFAEGASCYDVVFTDRRAGTERRLENLKLPMPGEHNVQNSLAAIAVASQLGASDETLAKALASFRGVGRRFTRVGEWNGCAIIDDYAHNPFKIAAALKAARQAYSGPVVAVVQPHRYTRLRDTFEQFAKCLNDADVAIVAPVYPAGEQPIEGINRDTYAEALRAHGHRHVLTVEGGDDLAAVAGPHMKPGGVVICLGAGSISAWAHKLQAALEARA</sequence>
<dbReference type="SUPFAM" id="SSF53244">
    <property type="entry name" value="MurD-like peptide ligases, peptide-binding domain"/>
    <property type="match status" value="1"/>
</dbReference>
<evidence type="ECO:0000256" key="14">
    <source>
        <dbReference type="HAMAP-Rule" id="MF_00046"/>
    </source>
</evidence>
<evidence type="ECO:0000313" key="18">
    <source>
        <dbReference type="EMBL" id="GAA0566182.1"/>
    </source>
</evidence>
<comment type="similarity">
    <text evidence="14">Belongs to the MurCDEF family.</text>
</comment>
<evidence type="ECO:0000256" key="3">
    <source>
        <dbReference type="ARBA" id="ARBA00012211"/>
    </source>
</evidence>
<dbReference type="NCBIfam" id="TIGR01082">
    <property type="entry name" value="murC"/>
    <property type="match status" value="1"/>
</dbReference>
<keyword evidence="8 14" id="KW-0067">ATP-binding</keyword>
<dbReference type="Gene3D" id="3.90.190.20">
    <property type="entry name" value="Mur ligase, C-terminal domain"/>
    <property type="match status" value="1"/>
</dbReference>
<dbReference type="Pfam" id="PF02875">
    <property type="entry name" value="Mur_ligase_C"/>
    <property type="match status" value="1"/>
</dbReference>
<proteinExistence type="inferred from homology"/>
<dbReference type="Gene3D" id="3.40.1190.10">
    <property type="entry name" value="Mur-like, catalytic domain"/>
    <property type="match status" value="1"/>
</dbReference>
<feature type="domain" description="Mur ligase C-terminal" evidence="16">
    <location>
        <begin position="326"/>
        <end position="456"/>
    </location>
</feature>
<evidence type="ECO:0000259" key="16">
    <source>
        <dbReference type="Pfam" id="PF02875"/>
    </source>
</evidence>
<keyword evidence="4 14" id="KW-0963">Cytoplasm</keyword>
<keyword evidence="10 14" id="KW-0573">Peptidoglycan synthesis</keyword>
<dbReference type="PANTHER" id="PTHR43445:SF3">
    <property type="entry name" value="UDP-N-ACETYLMURAMATE--L-ALANINE LIGASE"/>
    <property type="match status" value="1"/>
</dbReference>
<keyword evidence="5 14" id="KW-0436">Ligase</keyword>
<dbReference type="InterPro" id="IPR013221">
    <property type="entry name" value="Mur_ligase_cen"/>
</dbReference>
<evidence type="ECO:0000256" key="9">
    <source>
        <dbReference type="ARBA" id="ARBA00022960"/>
    </source>
</evidence>
<reference evidence="18 19" key="1">
    <citation type="journal article" date="2019" name="Int. J. Syst. Evol. Microbiol.">
        <title>The Global Catalogue of Microorganisms (GCM) 10K type strain sequencing project: providing services to taxonomists for standard genome sequencing and annotation.</title>
        <authorList>
            <consortium name="The Broad Institute Genomics Platform"/>
            <consortium name="The Broad Institute Genome Sequencing Center for Infectious Disease"/>
            <person name="Wu L."/>
            <person name="Ma J."/>
        </authorList>
    </citation>
    <scope>NUCLEOTIDE SEQUENCE [LARGE SCALE GENOMIC DNA]</scope>
    <source>
        <strain evidence="18 19">JCM 15089</strain>
    </source>
</reference>
<dbReference type="InterPro" id="IPR005758">
    <property type="entry name" value="UDP-N-AcMur_Ala_ligase_MurC"/>
</dbReference>
<evidence type="ECO:0000256" key="13">
    <source>
        <dbReference type="ARBA" id="ARBA00047833"/>
    </source>
</evidence>
<dbReference type="SUPFAM" id="SSF51984">
    <property type="entry name" value="MurCD N-terminal domain"/>
    <property type="match status" value="1"/>
</dbReference>
<keyword evidence="19" id="KW-1185">Reference proteome</keyword>
<dbReference type="SUPFAM" id="SSF53623">
    <property type="entry name" value="MurD-like peptide ligases, catalytic domain"/>
    <property type="match status" value="1"/>
</dbReference>
<dbReference type="Gene3D" id="3.40.50.720">
    <property type="entry name" value="NAD(P)-binding Rossmann-like Domain"/>
    <property type="match status" value="1"/>
</dbReference>
<evidence type="ECO:0000256" key="12">
    <source>
        <dbReference type="ARBA" id="ARBA00023316"/>
    </source>
</evidence>
<name>A0ABN1EI56_9PROT</name>
<organism evidence="18 19">
    <name type="scientific">Rhizomicrobium electricum</name>
    <dbReference type="NCBI Taxonomy" id="480070"/>
    <lineage>
        <taxon>Bacteria</taxon>
        <taxon>Pseudomonadati</taxon>
        <taxon>Pseudomonadota</taxon>
        <taxon>Alphaproteobacteria</taxon>
        <taxon>Micropepsales</taxon>
        <taxon>Micropepsaceae</taxon>
        <taxon>Rhizomicrobium</taxon>
    </lineage>
</organism>
<evidence type="ECO:0000313" key="19">
    <source>
        <dbReference type="Proteomes" id="UP001499951"/>
    </source>
</evidence>
<dbReference type="EC" id="6.3.2.8" evidence="3 14"/>
<evidence type="ECO:0000256" key="10">
    <source>
        <dbReference type="ARBA" id="ARBA00022984"/>
    </source>
</evidence>
<evidence type="ECO:0000256" key="6">
    <source>
        <dbReference type="ARBA" id="ARBA00022618"/>
    </source>
</evidence>
<feature type="domain" description="Mur ligase N-terminal catalytic" evidence="15">
    <location>
        <begin position="16"/>
        <end position="112"/>
    </location>
</feature>
<dbReference type="Pfam" id="PF08245">
    <property type="entry name" value="Mur_ligase_M"/>
    <property type="match status" value="1"/>
</dbReference>
<feature type="binding site" evidence="14">
    <location>
        <begin position="120"/>
        <end position="126"/>
    </location>
    <ligand>
        <name>ATP</name>
        <dbReference type="ChEBI" id="CHEBI:30616"/>
    </ligand>
</feature>
<dbReference type="GO" id="GO:0016874">
    <property type="term" value="F:ligase activity"/>
    <property type="evidence" value="ECO:0007669"/>
    <property type="project" value="UniProtKB-KW"/>
</dbReference>
<evidence type="ECO:0000256" key="4">
    <source>
        <dbReference type="ARBA" id="ARBA00022490"/>
    </source>
</evidence>
<comment type="caution">
    <text evidence="18">The sequence shown here is derived from an EMBL/GenBank/DDBJ whole genome shotgun (WGS) entry which is preliminary data.</text>
</comment>
<dbReference type="InterPro" id="IPR050061">
    <property type="entry name" value="MurCDEF_pg_biosynth"/>
</dbReference>
<dbReference type="EMBL" id="BAAADD010000003">
    <property type="protein sequence ID" value="GAA0566182.1"/>
    <property type="molecule type" value="Genomic_DNA"/>
</dbReference>